<dbReference type="Proteomes" id="UP000636505">
    <property type="component" value="Unassembled WGS sequence"/>
</dbReference>
<keyword evidence="2" id="KW-1185">Reference proteome</keyword>
<evidence type="ECO:0008006" key="3">
    <source>
        <dbReference type="Google" id="ProtNLM"/>
    </source>
</evidence>
<dbReference type="Gene3D" id="2.40.70.10">
    <property type="entry name" value="Acid Proteases"/>
    <property type="match status" value="1"/>
</dbReference>
<evidence type="ECO:0000313" key="1">
    <source>
        <dbReference type="EMBL" id="MBE9078353.1"/>
    </source>
</evidence>
<dbReference type="GO" id="GO:0004190">
    <property type="term" value="F:aspartic-type endopeptidase activity"/>
    <property type="evidence" value="ECO:0007669"/>
    <property type="project" value="InterPro"/>
</dbReference>
<dbReference type="InterPro" id="IPR001969">
    <property type="entry name" value="Aspartic_peptidase_AS"/>
</dbReference>
<dbReference type="GO" id="GO:0006508">
    <property type="term" value="P:proteolysis"/>
    <property type="evidence" value="ECO:0007669"/>
    <property type="project" value="InterPro"/>
</dbReference>
<organism evidence="1 2">
    <name type="scientific">Vasconcelosia minhoensis LEGE 07310</name>
    <dbReference type="NCBI Taxonomy" id="915328"/>
    <lineage>
        <taxon>Bacteria</taxon>
        <taxon>Bacillati</taxon>
        <taxon>Cyanobacteriota</taxon>
        <taxon>Cyanophyceae</taxon>
        <taxon>Nodosilineales</taxon>
        <taxon>Cymatolegaceae</taxon>
        <taxon>Vasconcelosia</taxon>
        <taxon>Vasconcelosia minhoensis</taxon>
    </lineage>
</organism>
<accession>A0A8J7DD46</accession>
<dbReference type="InterPro" id="IPR021109">
    <property type="entry name" value="Peptidase_aspartic_dom_sf"/>
</dbReference>
<proteinExistence type="predicted"/>
<dbReference type="PROSITE" id="PS00141">
    <property type="entry name" value="ASP_PROTEASE"/>
    <property type="match status" value="1"/>
</dbReference>
<dbReference type="RefSeq" id="WP_193908121.1">
    <property type="nucleotide sequence ID" value="NZ_JADEXG010000031.1"/>
</dbReference>
<name>A0A8J7DD46_9CYAN</name>
<protein>
    <recommendedName>
        <fullName evidence="3">Retroviral-like aspartic protease</fullName>
    </recommendedName>
</protein>
<dbReference type="EMBL" id="JADEXG010000031">
    <property type="protein sequence ID" value="MBE9078353.1"/>
    <property type="molecule type" value="Genomic_DNA"/>
</dbReference>
<gene>
    <name evidence="1" type="ORF">IQ241_13795</name>
</gene>
<comment type="caution">
    <text evidence="1">The sequence shown here is derived from an EMBL/GenBank/DDBJ whole genome shotgun (WGS) entry which is preliminary data.</text>
</comment>
<evidence type="ECO:0000313" key="2">
    <source>
        <dbReference type="Proteomes" id="UP000636505"/>
    </source>
</evidence>
<sequence>MLNGQRYSFTERVDSLGRSAIMPHIPLTLTLGDRSLEVTALLDTGASVNVLPYELGLQLGAVWKNQTVSIPLSGNLARSDARGLVVAGTIAQFPPVLLGFAWTEMRDSPAILGHMNFFAEFNVCFYRHELAFEICPKDRWS</sequence>
<dbReference type="AlphaFoldDB" id="A0A8J7DD46"/>
<reference evidence="1" key="1">
    <citation type="submission" date="2020-10" db="EMBL/GenBank/DDBJ databases">
        <authorList>
            <person name="Castelo-Branco R."/>
            <person name="Eusebio N."/>
            <person name="Adriana R."/>
            <person name="Vieira A."/>
            <person name="Brugerolle De Fraissinette N."/>
            <person name="Rezende De Castro R."/>
            <person name="Schneider M.P."/>
            <person name="Vasconcelos V."/>
            <person name="Leao P.N."/>
        </authorList>
    </citation>
    <scope>NUCLEOTIDE SEQUENCE</scope>
    <source>
        <strain evidence="1">LEGE 07310</strain>
    </source>
</reference>